<name>A0A6A6TV16_9PEZI</name>
<sequence>MAVTMSNQTHLSNADERIINSVFDPENSPDSPSVTIDTTLPSDSKVHDSARLKQLQKAELGAVRLVEQFSVESTSAPNIQLSNKSTDIPQAQSENSRKHEVYLRALELLTALIAENPDYASAYNNRAQLRRWRYENALLDLSLKDEQLEEARVATIKDLETAIALASPPETQASVSPAQAKLLSQAWTQRGAVFWGITKRAGSLQPAQKSTPAAAPTPKQDEDVPDWQTWDNSRLEEEGSRSFFMAGMYGSEIGRNLAVRTNPYARLCAGIVKEAMRSEFAPM</sequence>
<feature type="region of interest" description="Disordered" evidence="2">
    <location>
        <begin position="204"/>
        <end position="229"/>
    </location>
</feature>
<proteinExistence type="inferred from homology"/>
<dbReference type="GO" id="GO:0006570">
    <property type="term" value="P:tyrosine metabolic process"/>
    <property type="evidence" value="ECO:0007669"/>
    <property type="project" value="TreeGrafter"/>
</dbReference>
<gene>
    <name evidence="3" type="ORF">BT63DRAFT_460788</name>
</gene>
<feature type="region of interest" description="Disordered" evidence="2">
    <location>
        <begin position="22"/>
        <end position="47"/>
    </location>
</feature>
<dbReference type="InterPro" id="IPR038906">
    <property type="entry name" value="TTC36"/>
</dbReference>
<dbReference type="InterPro" id="IPR011990">
    <property type="entry name" value="TPR-like_helical_dom_sf"/>
</dbReference>
<protein>
    <submittedName>
        <fullName evidence="3">Uncharacterized protein</fullName>
    </submittedName>
</protein>
<evidence type="ECO:0000256" key="2">
    <source>
        <dbReference type="SAM" id="MobiDB-lite"/>
    </source>
</evidence>
<dbReference type="Gene3D" id="1.25.40.10">
    <property type="entry name" value="Tetratricopeptide repeat domain"/>
    <property type="match status" value="1"/>
</dbReference>
<feature type="compositionally biased region" description="Polar residues" evidence="2">
    <location>
        <begin position="28"/>
        <end position="42"/>
    </location>
</feature>
<organism evidence="3 4">
    <name type="scientific">Microthyrium microscopicum</name>
    <dbReference type="NCBI Taxonomy" id="703497"/>
    <lineage>
        <taxon>Eukaryota</taxon>
        <taxon>Fungi</taxon>
        <taxon>Dikarya</taxon>
        <taxon>Ascomycota</taxon>
        <taxon>Pezizomycotina</taxon>
        <taxon>Dothideomycetes</taxon>
        <taxon>Dothideomycetes incertae sedis</taxon>
        <taxon>Microthyriales</taxon>
        <taxon>Microthyriaceae</taxon>
        <taxon>Microthyrium</taxon>
    </lineage>
</organism>
<dbReference type="SUPFAM" id="SSF48439">
    <property type="entry name" value="Protein prenylyltransferase"/>
    <property type="match status" value="1"/>
</dbReference>
<dbReference type="Proteomes" id="UP000799302">
    <property type="component" value="Unassembled WGS sequence"/>
</dbReference>
<evidence type="ECO:0000313" key="4">
    <source>
        <dbReference type="Proteomes" id="UP000799302"/>
    </source>
</evidence>
<keyword evidence="4" id="KW-1185">Reference proteome</keyword>
<evidence type="ECO:0000313" key="3">
    <source>
        <dbReference type="EMBL" id="KAF2663672.1"/>
    </source>
</evidence>
<dbReference type="PANTHER" id="PTHR21405:SF0">
    <property type="entry name" value="TETRATRICOPEPTIDE REPEAT PROTEIN 36"/>
    <property type="match status" value="1"/>
</dbReference>
<dbReference type="AlphaFoldDB" id="A0A6A6TV16"/>
<comment type="similarity">
    <text evidence="1">Belongs to the TTC36 family.</text>
</comment>
<evidence type="ECO:0000256" key="1">
    <source>
        <dbReference type="ARBA" id="ARBA00006995"/>
    </source>
</evidence>
<reference evidence="3" key="1">
    <citation type="journal article" date="2020" name="Stud. Mycol.">
        <title>101 Dothideomycetes genomes: a test case for predicting lifestyles and emergence of pathogens.</title>
        <authorList>
            <person name="Haridas S."/>
            <person name="Albert R."/>
            <person name="Binder M."/>
            <person name="Bloem J."/>
            <person name="Labutti K."/>
            <person name="Salamov A."/>
            <person name="Andreopoulos B."/>
            <person name="Baker S."/>
            <person name="Barry K."/>
            <person name="Bills G."/>
            <person name="Bluhm B."/>
            <person name="Cannon C."/>
            <person name="Castanera R."/>
            <person name="Culley D."/>
            <person name="Daum C."/>
            <person name="Ezra D."/>
            <person name="Gonzalez J."/>
            <person name="Henrissat B."/>
            <person name="Kuo A."/>
            <person name="Liang C."/>
            <person name="Lipzen A."/>
            <person name="Lutzoni F."/>
            <person name="Magnuson J."/>
            <person name="Mondo S."/>
            <person name="Nolan M."/>
            <person name="Ohm R."/>
            <person name="Pangilinan J."/>
            <person name="Park H.-J."/>
            <person name="Ramirez L."/>
            <person name="Alfaro M."/>
            <person name="Sun H."/>
            <person name="Tritt A."/>
            <person name="Yoshinaga Y."/>
            <person name="Zwiers L.-H."/>
            <person name="Turgeon B."/>
            <person name="Goodwin S."/>
            <person name="Spatafora J."/>
            <person name="Crous P."/>
            <person name="Grigoriev I."/>
        </authorList>
    </citation>
    <scope>NUCLEOTIDE SEQUENCE</scope>
    <source>
        <strain evidence="3">CBS 115976</strain>
    </source>
</reference>
<dbReference type="PANTHER" id="PTHR21405">
    <property type="entry name" value="CDNA SEQUENCE BC021608"/>
    <property type="match status" value="1"/>
</dbReference>
<dbReference type="EMBL" id="MU004244">
    <property type="protein sequence ID" value="KAF2663672.1"/>
    <property type="molecule type" value="Genomic_DNA"/>
</dbReference>
<accession>A0A6A6TV16</accession>
<dbReference type="OrthoDB" id="539634at2759"/>